<proteinExistence type="inferred from homology"/>
<evidence type="ECO:0000256" key="1">
    <source>
        <dbReference type="ARBA" id="ARBA00009275"/>
    </source>
</evidence>
<evidence type="ECO:0000256" key="6">
    <source>
        <dbReference type="ARBA" id="ARBA00022839"/>
    </source>
</evidence>
<dbReference type="AlphaFoldDB" id="A0A7R9AA17"/>
<keyword evidence="7" id="KW-0460">Magnesium</keyword>
<reference evidence="10" key="1">
    <citation type="submission" date="2020-11" db="EMBL/GenBank/DDBJ databases">
        <authorList>
            <person name="Tran Van P."/>
        </authorList>
    </citation>
    <scope>NUCLEOTIDE SEQUENCE</scope>
</reference>
<evidence type="ECO:0000256" key="2">
    <source>
        <dbReference type="ARBA" id="ARBA00022490"/>
    </source>
</evidence>
<dbReference type="SUPFAM" id="SSF51556">
    <property type="entry name" value="Metallo-dependent hydrolases"/>
    <property type="match status" value="1"/>
</dbReference>
<dbReference type="InterPro" id="IPR050891">
    <property type="entry name" value="TatD-type_Hydrolase"/>
</dbReference>
<evidence type="ECO:0000313" key="10">
    <source>
        <dbReference type="EMBL" id="CAD7250262.1"/>
    </source>
</evidence>
<dbReference type="Pfam" id="PF01026">
    <property type="entry name" value="TatD_DNase"/>
    <property type="match status" value="1"/>
</dbReference>
<evidence type="ECO:0000313" key="11">
    <source>
        <dbReference type="Proteomes" id="UP000677054"/>
    </source>
</evidence>
<dbReference type="InterPro" id="IPR032466">
    <property type="entry name" value="Metal_Hydrolase"/>
</dbReference>
<dbReference type="FunFam" id="3.20.20.140:FF:000018">
    <property type="entry name" value="3'-5' ssDNA/RNA exonuclease TatD"/>
    <property type="match status" value="1"/>
</dbReference>
<dbReference type="GO" id="GO:0046872">
    <property type="term" value="F:metal ion binding"/>
    <property type="evidence" value="ECO:0007669"/>
    <property type="project" value="UniProtKB-KW"/>
</dbReference>
<keyword evidence="3" id="KW-0540">Nuclease</keyword>
<dbReference type="OrthoDB" id="413993at2759"/>
<dbReference type="Proteomes" id="UP000677054">
    <property type="component" value="Unassembled WGS sequence"/>
</dbReference>
<dbReference type="EMBL" id="CAJPEV010002754">
    <property type="protein sequence ID" value="CAG0897945.1"/>
    <property type="molecule type" value="Genomic_DNA"/>
</dbReference>
<comment type="similarity">
    <text evidence="1">Belongs to the metallo-dependent hydrolases superfamily. TatD-type hydrolase family.</text>
</comment>
<evidence type="ECO:0000256" key="3">
    <source>
        <dbReference type="ARBA" id="ARBA00022722"/>
    </source>
</evidence>
<evidence type="ECO:0000256" key="7">
    <source>
        <dbReference type="ARBA" id="ARBA00022842"/>
    </source>
</evidence>
<dbReference type="InterPro" id="IPR001130">
    <property type="entry name" value="TatD-like"/>
</dbReference>
<gene>
    <name evidence="10" type="ORF">DSTB1V02_LOCUS10043</name>
</gene>
<keyword evidence="5" id="KW-0378">Hydrolase</keyword>
<keyword evidence="2" id="KW-0963">Cytoplasm</keyword>
<dbReference type="InterPro" id="IPR018228">
    <property type="entry name" value="DNase_TatD-rel_CS"/>
</dbReference>
<dbReference type="EMBL" id="LR902271">
    <property type="protein sequence ID" value="CAD7250262.1"/>
    <property type="molecule type" value="Genomic_DNA"/>
</dbReference>
<dbReference type="Gene3D" id="3.20.20.140">
    <property type="entry name" value="Metal-dependent hydrolases"/>
    <property type="match status" value="1"/>
</dbReference>
<evidence type="ECO:0000256" key="5">
    <source>
        <dbReference type="ARBA" id="ARBA00022801"/>
    </source>
</evidence>
<name>A0A7R9AA17_9CRUS</name>
<keyword evidence="6" id="KW-0269">Exonuclease</keyword>
<comment type="function">
    <text evidence="9">Deoxyribonuclease which catalyzes (in vitro) the decatenation of kinetoplast DNA, which are circular DNA catenated to each other, producing linear DNA molecules. Plays an important role in chromosomal segregation and cell cycle progression during eye development probably via its DNA decatenation activity.</text>
</comment>
<dbReference type="CDD" id="cd01310">
    <property type="entry name" value="TatD_DNAse"/>
    <property type="match status" value="1"/>
</dbReference>
<dbReference type="GO" id="GO:0008310">
    <property type="term" value="F:single-stranded DNA 3'-5' DNA exonuclease activity"/>
    <property type="evidence" value="ECO:0007669"/>
    <property type="project" value="TreeGrafter"/>
</dbReference>
<dbReference type="GO" id="GO:0005829">
    <property type="term" value="C:cytosol"/>
    <property type="evidence" value="ECO:0007669"/>
    <property type="project" value="TreeGrafter"/>
</dbReference>
<dbReference type="PROSITE" id="PS01090">
    <property type="entry name" value="TATD_2"/>
    <property type="match status" value="1"/>
</dbReference>
<keyword evidence="11" id="KW-1185">Reference proteome</keyword>
<evidence type="ECO:0000256" key="4">
    <source>
        <dbReference type="ARBA" id="ARBA00022723"/>
    </source>
</evidence>
<accession>A0A7R9AA17</accession>
<evidence type="ECO:0000256" key="8">
    <source>
        <dbReference type="ARBA" id="ARBA00039767"/>
    </source>
</evidence>
<organism evidence="10">
    <name type="scientific">Darwinula stevensoni</name>
    <dbReference type="NCBI Taxonomy" id="69355"/>
    <lineage>
        <taxon>Eukaryota</taxon>
        <taxon>Metazoa</taxon>
        <taxon>Ecdysozoa</taxon>
        <taxon>Arthropoda</taxon>
        <taxon>Crustacea</taxon>
        <taxon>Oligostraca</taxon>
        <taxon>Ostracoda</taxon>
        <taxon>Podocopa</taxon>
        <taxon>Podocopida</taxon>
        <taxon>Darwinulocopina</taxon>
        <taxon>Darwinuloidea</taxon>
        <taxon>Darwinulidae</taxon>
        <taxon>Darwinula</taxon>
    </lineage>
</organism>
<dbReference type="PANTHER" id="PTHR10060">
    <property type="entry name" value="TATD FAMILY DEOXYRIBONUCLEASE"/>
    <property type="match status" value="1"/>
</dbReference>
<protein>
    <recommendedName>
        <fullName evidence="8">Deoxyribonuclease TATDN1</fullName>
    </recommendedName>
</protein>
<dbReference type="PANTHER" id="PTHR10060:SF15">
    <property type="entry name" value="DEOXYRIBONUCLEASE TATDN1"/>
    <property type="match status" value="1"/>
</dbReference>
<sequence>MCPPLGMLLAVRHNLSIIRQSQRVRFDFHPVGQWLSKGHLSRCQQLSTPSWKDRGEEAMAEKELESAIENYILVDVGANLTNKKFARDLDAVVQRAKDAGVQKIMVTGTSIHGSKEALRLTRLYPGTLYSTAGVHPHDAKSWTDDTLQELKDLLSNPECVAVGECGLDFNRNFSPPEVQLEAFEKQVSLACEIRKPLFLHEREAHEDLIRILEKYRERLPPTIVHCFTGSKAEALRYLDMGFYLGLTGYLWKDKSEDGVRKLLEDGVLPVDRILVETDAPFMYPNTRASKLPAHIKKALTSRSQSFLHRYCTFQRNEPCSLPVTVEMIAAYLGKSPEDFTLSTTYNALKVFGLSS</sequence>
<keyword evidence="4" id="KW-0479">Metal-binding</keyword>
<evidence type="ECO:0000256" key="9">
    <source>
        <dbReference type="ARBA" id="ARBA00045223"/>
    </source>
</evidence>